<dbReference type="NCBIfam" id="TIGR00830">
    <property type="entry name" value="PTBA"/>
    <property type="match status" value="1"/>
</dbReference>
<reference evidence="11 12" key="1">
    <citation type="journal article" date="2018" name="Genome Biol. Evol.">
        <title>Complete Genome Sequence of Streptococcus ruminantium sp. nov. GUT-187T (=DSM 104980T =JCM 31869T), the Type Strain of S. ruminantium, and Comparison with Genome Sequences of Streptococcus suis Strains.</title>
        <authorList>
            <person name="Tohya M."/>
            <person name="Sekizaki T."/>
            <person name="Miyoshi-Akiyama T."/>
        </authorList>
    </citation>
    <scope>NUCLEOTIDE SEQUENCE [LARGE SCALE GENOMIC DNA]</scope>
    <source>
        <strain evidence="11 12">GUT187T</strain>
    </source>
</reference>
<sequence length="143" mass="15175">MTGKVVPLADVPDEVFASGALGNGIAVEPTEGVVYAPTNAEVTLVFPTGHAIGLRTENGAELLIHIGMDTVSLNGKGFDNFVEVGDRVEAGQKLSSFDMDLIRRAGLPIITPIIVANTADYTDVLFTQESQVKRGDYLLTTVK</sequence>
<evidence type="ECO:0000256" key="4">
    <source>
        <dbReference type="ARBA" id="ARBA00022597"/>
    </source>
</evidence>
<dbReference type="FunFam" id="2.70.70.10:FF:000001">
    <property type="entry name" value="PTS system glucose-specific IIA component"/>
    <property type="match status" value="1"/>
</dbReference>
<dbReference type="PROSITE" id="PS00371">
    <property type="entry name" value="PTS_EIIA_TYPE_1_HIS"/>
    <property type="match status" value="1"/>
</dbReference>
<dbReference type="InterPro" id="IPR050890">
    <property type="entry name" value="PTS_EIIA_component"/>
</dbReference>
<gene>
    <name evidence="11" type="ORF">SR187_8285</name>
</gene>
<protein>
    <submittedName>
        <fullName evidence="11">PTS beta-glucoside transporter subunit IIABC</fullName>
    </submittedName>
</protein>
<keyword evidence="7" id="KW-0812">Transmembrane</keyword>
<evidence type="ECO:0000256" key="3">
    <source>
        <dbReference type="ARBA" id="ARBA00022448"/>
    </source>
</evidence>
<evidence type="ECO:0000256" key="5">
    <source>
        <dbReference type="ARBA" id="ARBA00022679"/>
    </source>
</evidence>
<dbReference type="InterPro" id="IPR011055">
    <property type="entry name" value="Dup_hybrid_motif"/>
</dbReference>
<dbReference type="GO" id="GO:0005737">
    <property type="term" value="C:cytoplasm"/>
    <property type="evidence" value="ECO:0007669"/>
    <property type="project" value="UniProtKB-SubCell"/>
</dbReference>
<dbReference type="AlphaFoldDB" id="A0A2Z5TPR7"/>
<evidence type="ECO:0000313" key="11">
    <source>
        <dbReference type="EMBL" id="BBA93260.1"/>
    </source>
</evidence>
<organism evidence="11 12">
    <name type="scientific">Streptococcus ruminantium</name>
    <dbReference type="NCBI Taxonomy" id="1917441"/>
    <lineage>
        <taxon>Bacteria</taxon>
        <taxon>Bacillati</taxon>
        <taxon>Bacillota</taxon>
        <taxon>Bacilli</taxon>
        <taxon>Lactobacillales</taxon>
        <taxon>Streptococcaceae</taxon>
        <taxon>Streptococcus</taxon>
    </lineage>
</organism>
<evidence type="ECO:0000256" key="6">
    <source>
        <dbReference type="ARBA" id="ARBA00022683"/>
    </source>
</evidence>
<comment type="subcellular location">
    <subcellularLocation>
        <location evidence="2">Cell membrane</location>
        <topology evidence="2">Multi-pass membrane protein</topology>
    </subcellularLocation>
    <subcellularLocation>
        <location evidence="1">Cytoplasm</location>
    </subcellularLocation>
</comment>
<dbReference type="Proteomes" id="UP000269331">
    <property type="component" value="Chromosome"/>
</dbReference>
<evidence type="ECO:0000256" key="8">
    <source>
        <dbReference type="ARBA" id="ARBA00022777"/>
    </source>
</evidence>
<dbReference type="GO" id="GO:0016301">
    <property type="term" value="F:kinase activity"/>
    <property type="evidence" value="ECO:0007669"/>
    <property type="project" value="UniProtKB-KW"/>
</dbReference>
<keyword evidence="9" id="KW-0472">Membrane</keyword>
<evidence type="ECO:0000256" key="9">
    <source>
        <dbReference type="ARBA" id="ARBA00022989"/>
    </source>
</evidence>
<evidence type="ECO:0000259" key="10">
    <source>
        <dbReference type="PROSITE" id="PS51093"/>
    </source>
</evidence>
<dbReference type="PROSITE" id="PS51093">
    <property type="entry name" value="PTS_EIIA_TYPE_1"/>
    <property type="match status" value="1"/>
</dbReference>
<evidence type="ECO:0000256" key="1">
    <source>
        <dbReference type="ARBA" id="ARBA00004496"/>
    </source>
</evidence>
<dbReference type="PANTHER" id="PTHR45008">
    <property type="entry name" value="PTS SYSTEM GLUCOSE-SPECIFIC EIIA COMPONENT"/>
    <property type="match status" value="1"/>
</dbReference>
<keyword evidence="4" id="KW-0762">Sugar transport</keyword>
<feature type="domain" description="PTS EIIA type-1" evidence="10">
    <location>
        <begin position="13"/>
        <end position="117"/>
    </location>
</feature>
<dbReference type="SUPFAM" id="SSF51261">
    <property type="entry name" value="Duplicated hybrid motif"/>
    <property type="match status" value="1"/>
</dbReference>
<dbReference type="InterPro" id="IPR001127">
    <property type="entry name" value="PTS_EIIA_1_perm"/>
</dbReference>
<dbReference type="Pfam" id="PF00358">
    <property type="entry name" value="PTS_EIIA_1"/>
    <property type="match status" value="1"/>
</dbReference>
<dbReference type="PANTHER" id="PTHR45008:SF1">
    <property type="entry name" value="PTS SYSTEM GLUCOSE-SPECIFIC EIIA COMPONENT"/>
    <property type="match status" value="1"/>
</dbReference>
<accession>A0A2Z5TPR7</accession>
<dbReference type="GO" id="GO:0005886">
    <property type="term" value="C:plasma membrane"/>
    <property type="evidence" value="ECO:0007669"/>
    <property type="project" value="UniProtKB-SubCell"/>
</dbReference>
<keyword evidence="5" id="KW-0808">Transferase</keyword>
<evidence type="ECO:0000313" key="12">
    <source>
        <dbReference type="Proteomes" id="UP000269331"/>
    </source>
</evidence>
<name>A0A2Z5TPR7_9STRE</name>
<evidence type="ECO:0000256" key="7">
    <source>
        <dbReference type="ARBA" id="ARBA00022692"/>
    </source>
</evidence>
<proteinExistence type="predicted"/>
<keyword evidence="6" id="KW-0598">Phosphotransferase system</keyword>
<keyword evidence="8" id="KW-0418">Kinase</keyword>
<evidence type="ECO:0000256" key="2">
    <source>
        <dbReference type="ARBA" id="ARBA00004651"/>
    </source>
</evidence>
<dbReference type="Gene3D" id="2.70.70.10">
    <property type="entry name" value="Glucose Permease (Domain IIA)"/>
    <property type="match status" value="1"/>
</dbReference>
<dbReference type="EMBL" id="AP018400">
    <property type="protein sequence ID" value="BBA93260.1"/>
    <property type="molecule type" value="Genomic_DNA"/>
</dbReference>
<keyword evidence="9" id="KW-1133">Transmembrane helix</keyword>
<keyword evidence="3" id="KW-0813">Transport</keyword>
<dbReference type="KEGG" id="srq:SR187_8285"/>
<dbReference type="GO" id="GO:0009401">
    <property type="term" value="P:phosphoenolpyruvate-dependent sugar phosphotransferase system"/>
    <property type="evidence" value="ECO:0007669"/>
    <property type="project" value="UniProtKB-KW"/>
</dbReference>